<feature type="region of interest" description="Disordered" evidence="1">
    <location>
        <begin position="405"/>
        <end position="433"/>
    </location>
</feature>
<reference evidence="4" key="2">
    <citation type="submission" date="2023-06" db="EMBL/GenBank/DDBJ databases">
        <authorList>
            <consortium name="Lawrence Berkeley National Laboratory"/>
            <person name="Mondo S.J."/>
            <person name="Hensen N."/>
            <person name="Bonometti L."/>
            <person name="Westerberg I."/>
            <person name="Brannstrom I.O."/>
            <person name="Guillou S."/>
            <person name="Cros-Aarteil S."/>
            <person name="Calhoun S."/>
            <person name="Haridas S."/>
            <person name="Kuo A."/>
            <person name="Pangilinan J."/>
            <person name="Riley R."/>
            <person name="Labutti K."/>
            <person name="Andreopoulos B."/>
            <person name="Lipzen A."/>
            <person name="Chen C."/>
            <person name="Yanf M."/>
            <person name="Daum C."/>
            <person name="Ng V."/>
            <person name="Clum A."/>
            <person name="Steindorff A."/>
            <person name="Ohm R."/>
            <person name="Martin F."/>
            <person name="Silar P."/>
            <person name="Natvig D."/>
            <person name="Lalanne C."/>
            <person name="Gautier V."/>
            <person name="Ament-Velasquez S.L."/>
            <person name="Kruys A."/>
            <person name="Hutchinson M.I."/>
            <person name="Powell A.J."/>
            <person name="Barry K."/>
            <person name="Miller A.N."/>
            <person name="Grigoriev I.V."/>
            <person name="Debuchy R."/>
            <person name="Gladieux P."/>
            <person name="Thoren M.H."/>
            <person name="Johannesson H."/>
        </authorList>
    </citation>
    <scope>NUCLEOTIDE SEQUENCE</scope>
    <source>
        <strain evidence="4">CBS 333.67</strain>
    </source>
</reference>
<feature type="compositionally biased region" description="Pro residues" evidence="1">
    <location>
        <begin position="481"/>
        <end position="490"/>
    </location>
</feature>
<comment type="caution">
    <text evidence="4">The sequence shown here is derived from an EMBL/GenBank/DDBJ whole genome shotgun (WGS) entry which is preliminary data.</text>
</comment>
<evidence type="ECO:0000256" key="2">
    <source>
        <dbReference type="SAM" id="Phobius"/>
    </source>
</evidence>
<organism evidence="4 5">
    <name type="scientific">Chaetomium strumarium</name>
    <dbReference type="NCBI Taxonomy" id="1170767"/>
    <lineage>
        <taxon>Eukaryota</taxon>
        <taxon>Fungi</taxon>
        <taxon>Dikarya</taxon>
        <taxon>Ascomycota</taxon>
        <taxon>Pezizomycotina</taxon>
        <taxon>Sordariomycetes</taxon>
        <taxon>Sordariomycetidae</taxon>
        <taxon>Sordariales</taxon>
        <taxon>Chaetomiaceae</taxon>
        <taxon>Chaetomium</taxon>
    </lineage>
</organism>
<dbReference type="PANTHER" id="PTHR37783:SF1">
    <property type="entry name" value="MEMBRANE PROTEIN, PUTATIVE (AFU_ORTHOLOGUE AFUA_1G04315)-RELATED"/>
    <property type="match status" value="1"/>
</dbReference>
<feature type="region of interest" description="Disordered" evidence="1">
    <location>
        <begin position="34"/>
        <end position="57"/>
    </location>
</feature>
<feature type="domain" description="SAM-dependent methyltransferase TRM5/TYW2-type" evidence="3">
    <location>
        <begin position="391"/>
        <end position="726"/>
    </location>
</feature>
<evidence type="ECO:0000256" key="1">
    <source>
        <dbReference type="SAM" id="MobiDB-lite"/>
    </source>
</evidence>
<feature type="transmembrane region" description="Helical" evidence="2">
    <location>
        <begin position="152"/>
        <end position="174"/>
    </location>
</feature>
<reference evidence="4" key="1">
    <citation type="journal article" date="2023" name="Mol. Phylogenet. Evol.">
        <title>Genome-scale phylogeny and comparative genomics of the fungal order Sordariales.</title>
        <authorList>
            <person name="Hensen N."/>
            <person name="Bonometti L."/>
            <person name="Westerberg I."/>
            <person name="Brannstrom I.O."/>
            <person name="Guillou S."/>
            <person name="Cros-Aarteil S."/>
            <person name="Calhoun S."/>
            <person name="Haridas S."/>
            <person name="Kuo A."/>
            <person name="Mondo S."/>
            <person name="Pangilinan J."/>
            <person name="Riley R."/>
            <person name="LaButti K."/>
            <person name="Andreopoulos B."/>
            <person name="Lipzen A."/>
            <person name="Chen C."/>
            <person name="Yan M."/>
            <person name="Daum C."/>
            <person name="Ng V."/>
            <person name="Clum A."/>
            <person name="Steindorff A."/>
            <person name="Ohm R.A."/>
            <person name="Martin F."/>
            <person name="Silar P."/>
            <person name="Natvig D.O."/>
            <person name="Lalanne C."/>
            <person name="Gautier V."/>
            <person name="Ament-Velasquez S.L."/>
            <person name="Kruys A."/>
            <person name="Hutchinson M.I."/>
            <person name="Powell A.J."/>
            <person name="Barry K."/>
            <person name="Miller A.N."/>
            <person name="Grigoriev I.V."/>
            <person name="Debuchy R."/>
            <person name="Gladieux P."/>
            <person name="Hiltunen Thoren M."/>
            <person name="Johannesson H."/>
        </authorList>
    </citation>
    <scope>NUCLEOTIDE SEQUENCE</scope>
    <source>
        <strain evidence="4">CBS 333.67</strain>
    </source>
</reference>
<proteinExistence type="predicted"/>
<evidence type="ECO:0000313" key="4">
    <source>
        <dbReference type="EMBL" id="KAK3304097.1"/>
    </source>
</evidence>
<dbReference type="PANTHER" id="PTHR37783">
    <property type="entry name" value="MEMBRANE PROTEIN, PUTATIVE (AFU_ORTHOLOGUE AFUA_1G04315)-RELATED"/>
    <property type="match status" value="1"/>
</dbReference>
<dbReference type="InterPro" id="IPR030382">
    <property type="entry name" value="MeTrfase_TRM5/TYW2"/>
</dbReference>
<dbReference type="Gene3D" id="3.20.180.10">
    <property type="entry name" value="PNP-oxidase-like"/>
    <property type="match status" value="1"/>
</dbReference>
<keyword evidence="4" id="KW-0808">Transferase</keyword>
<dbReference type="PROSITE" id="PS51684">
    <property type="entry name" value="SAM_MT_TRM5_TYW2"/>
    <property type="match status" value="1"/>
</dbReference>
<dbReference type="InterPro" id="IPR037119">
    <property type="entry name" value="Haem_oxidase_HugZ-like_sf"/>
</dbReference>
<keyword evidence="2" id="KW-0472">Membrane</keyword>
<feature type="region of interest" description="Disordered" evidence="1">
    <location>
        <begin position="563"/>
        <end position="590"/>
    </location>
</feature>
<accession>A0AAJ0M047</accession>
<feature type="transmembrane region" description="Helical" evidence="2">
    <location>
        <begin position="194"/>
        <end position="213"/>
    </location>
</feature>
<name>A0AAJ0M047_9PEZI</name>
<feature type="compositionally biased region" description="Low complexity" evidence="1">
    <location>
        <begin position="418"/>
        <end position="428"/>
    </location>
</feature>
<dbReference type="Gene3D" id="3.40.50.150">
    <property type="entry name" value="Vaccinia Virus protein VP39"/>
    <property type="match status" value="1"/>
</dbReference>
<dbReference type="InterPro" id="IPR029063">
    <property type="entry name" value="SAM-dependent_MTases_sf"/>
</dbReference>
<evidence type="ECO:0000259" key="3">
    <source>
        <dbReference type="PROSITE" id="PS51684"/>
    </source>
</evidence>
<dbReference type="EMBL" id="JAUDZG010000005">
    <property type="protein sequence ID" value="KAK3304097.1"/>
    <property type="molecule type" value="Genomic_DNA"/>
</dbReference>
<keyword evidence="2" id="KW-0812">Transmembrane</keyword>
<dbReference type="SUPFAM" id="SSF53335">
    <property type="entry name" value="S-adenosyl-L-methionine-dependent methyltransferases"/>
    <property type="match status" value="1"/>
</dbReference>
<evidence type="ECO:0000313" key="5">
    <source>
        <dbReference type="Proteomes" id="UP001273166"/>
    </source>
</evidence>
<dbReference type="GO" id="GO:0032259">
    <property type="term" value="P:methylation"/>
    <property type="evidence" value="ECO:0007669"/>
    <property type="project" value="UniProtKB-KW"/>
</dbReference>
<feature type="transmembrane region" description="Helical" evidence="2">
    <location>
        <begin position="234"/>
        <end position="251"/>
    </location>
</feature>
<dbReference type="GO" id="GO:0008168">
    <property type="term" value="F:methyltransferase activity"/>
    <property type="evidence" value="ECO:0007669"/>
    <property type="project" value="UniProtKB-KW"/>
</dbReference>
<keyword evidence="4" id="KW-0489">Methyltransferase</keyword>
<dbReference type="GeneID" id="87884660"/>
<sequence length="727" mass="79942">MPSNEEIPPAQKARTIAHMNKDHRRNMRHILQHFGSVPPAPSLPAEDEQDAPDSDSDPLMVDIALTHFTVSLPHFNNAATEYCIAFNPPLASWDERRPRLVEMTRAACAALGIQDPESPGSEAKSGGGGDGGRKAVVVVVNEYMPPRIPVDITIFSSVLFYYACFIAVQLGYFAPGTPASRIVEEVVRFPYGPAGFTWLVRAIFVPVLAIHVAETWWLERSRLRRFGVRRGRKVWWLWMGSVFIEGGMASLRPRANMARPPKKKQNPVHAAISSWLDTLPLPLLESLANQLNTDPADAKKFLVERAPKRWVVYEPMVLLPSGSFTSHPWPALLECATPSQKEALWIGILQHLSRGNSKPALTHLAINEGIPLHLNNVTPSQSACEPAQRRTEQDTENLLRAPTALQPLHGSFGPDPPTTTTSSSSSRPTQEDFRSALWVSTTQNGIVQTWVPRHTMFSRGNIKEKARLLSFHHHHQHSPSSPSPPPPSPSPSSSSSPAARRARKGGEKDALRGKWAVDLYAGIGYFAFSYARLGMRVLCWELNPWSVEGLRRGAEANGFSVRVVAPPPPQSGTEWEGGGGRGGGGESEVDDLAEVLGGGSQIVVFLEDNRHAAGRVREARERIVGPARLEVVHVNCGFLPSSQGVWRDAWEIMQTGGCGAGWLHLHENVGVGDIEGRREQIQALFDRWKREGGDGGAGDAKVEHVELVKTYAPGVWHCVFDVFIKKD</sequence>
<dbReference type="AlphaFoldDB" id="A0AAJ0M047"/>
<dbReference type="Pfam" id="PF10615">
    <property type="entry name" value="DUF2470"/>
    <property type="match status" value="1"/>
</dbReference>
<keyword evidence="2" id="KW-1133">Transmembrane helix</keyword>
<dbReference type="RefSeq" id="XP_062719877.1">
    <property type="nucleotide sequence ID" value="XM_062865831.1"/>
</dbReference>
<protein>
    <submittedName>
        <fullName evidence="4">S-adenosyl-L-methionine-dependent methyltransferase</fullName>
    </submittedName>
</protein>
<dbReference type="InterPro" id="IPR019595">
    <property type="entry name" value="DUF2470"/>
</dbReference>
<gene>
    <name evidence="4" type="ORF">B0T15DRAFT_436332</name>
</gene>
<feature type="compositionally biased region" description="Acidic residues" evidence="1">
    <location>
        <begin position="45"/>
        <end position="56"/>
    </location>
</feature>
<dbReference type="Proteomes" id="UP001273166">
    <property type="component" value="Unassembled WGS sequence"/>
</dbReference>
<feature type="compositionally biased region" description="Gly residues" evidence="1">
    <location>
        <begin position="575"/>
        <end position="586"/>
    </location>
</feature>
<feature type="region of interest" description="Disordered" evidence="1">
    <location>
        <begin position="471"/>
        <end position="508"/>
    </location>
</feature>
<keyword evidence="5" id="KW-1185">Reference proteome</keyword>